<gene>
    <name evidence="1" type="ORF">C1SCF055_LOCUS8840</name>
</gene>
<evidence type="ECO:0000313" key="3">
    <source>
        <dbReference type="Proteomes" id="UP001152797"/>
    </source>
</evidence>
<dbReference type="EMBL" id="CAMXCT010000603">
    <property type="protein sequence ID" value="CAI3981007.1"/>
    <property type="molecule type" value="Genomic_DNA"/>
</dbReference>
<organism evidence="1">
    <name type="scientific">Cladocopium goreaui</name>
    <dbReference type="NCBI Taxonomy" id="2562237"/>
    <lineage>
        <taxon>Eukaryota</taxon>
        <taxon>Sar</taxon>
        <taxon>Alveolata</taxon>
        <taxon>Dinophyceae</taxon>
        <taxon>Suessiales</taxon>
        <taxon>Symbiodiniaceae</taxon>
        <taxon>Cladocopium</taxon>
    </lineage>
</organism>
<sequence length="113" mass="12464">GQPRTKFVTRIAMQLQALMKALPLFVIVRLSLFQDTLSKKDLASPSFTPQVSAPFMPESKEAIDAKDLDGLMEGVWAKGQFENATICGESTGKMVDLNHSTTKTISERNFTLT</sequence>
<comment type="caution">
    <text evidence="1">The sequence shown here is derived from an EMBL/GenBank/DDBJ whole genome shotgun (WGS) entry which is preliminary data.</text>
</comment>
<feature type="non-terminal residue" evidence="1">
    <location>
        <position position="113"/>
    </location>
</feature>
<accession>A0A9P1FNX2</accession>
<dbReference type="AlphaFoldDB" id="A0A9P1FNX2"/>
<name>A0A9P1FNX2_9DINO</name>
<keyword evidence="3" id="KW-1185">Reference proteome</keyword>
<reference evidence="1" key="1">
    <citation type="submission" date="2022-10" db="EMBL/GenBank/DDBJ databases">
        <authorList>
            <person name="Chen Y."/>
            <person name="Dougan E. K."/>
            <person name="Chan C."/>
            <person name="Rhodes N."/>
            <person name="Thang M."/>
        </authorList>
    </citation>
    <scope>NUCLEOTIDE SEQUENCE</scope>
</reference>
<proteinExistence type="predicted"/>
<dbReference type="Proteomes" id="UP001152797">
    <property type="component" value="Unassembled WGS sequence"/>
</dbReference>
<evidence type="ECO:0000313" key="2">
    <source>
        <dbReference type="EMBL" id="CAL4768319.1"/>
    </source>
</evidence>
<evidence type="ECO:0000313" key="1">
    <source>
        <dbReference type="EMBL" id="CAI3981007.1"/>
    </source>
</evidence>
<protein>
    <submittedName>
        <fullName evidence="1">Uncharacterized protein</fullName>
    </submittedName>
</protein>
<dbReference type="EMBL" id="CAMXCT020000603">
    <property type="protein sequence ID" value="CAL1134382.1"/>
    <property type="molecule type" value="Genomic_DNA"/>
</dbReference>
<dbReference type="EMBL" id="CAMXCT030000603">
    <property type="protein sequence ID" value="CAL4768319.1"/>
    <property type="molecule type" value="Genomic_DNA"/>
</dbReference>
<reference evidence="2 3" key="2">
    <citation type="submission" date="2024-05" db="EMBL/GenBank/DDBJ databases">
        <authorList>
            <person name="Chen Y."/>
            <person name="Shah S."/>
            <person name="Dougan E. K."/>
            <person name="Thang M."/>
            <person name="Chan C."/>
        </authorList>
    </citation>
    <scope>NUCLEOTIDE SEQUENCE [LARGE SCALE GENOMIC DNA]</scope>
</reference>